<dbReference type="eggNOG" id="ENOG502RXC5">
    <property type="taxonomic scope" value="Eukaryota"/>
</dbReference>
<dbReference type="Pfam" id="PF01987">
    <property type="entry name" value="AIM24"/>
    <property type="match status" value="1"/>
</dbReference>
<dbReference type="RefSeq" id="XP_003680410.1">
    <property type="nucleotide sequence ID" value="XM_003680362.1"/>
</dbReference>
<evidence type="ECO:0000256" key="5">
    <source>
        <dbReference type="ARBA" id="ARBA00023128"/>
    </source>
</evidence>
<evidence type="ECO:0000256" key="3">
    <source>
        <dbReference type="ARBA" id="ARBA00013287"/>
    </source>
</evidence>
<comment type="similarity">
    <text evidence="2 6">Belongs to the AIM24 family.</text>
</comment>
<keyword evidence="4" id="KW-0809">Transit peptide</keyword>
<dbReference type="InParanoid" id="G8ZRQ7"/>
<evidence type="ECO:0000256" key="4">
    <source>
        <dbReference type="ARBA" id="ARBA00022946"/>
    </source>
</evidence>
<dbReference type="HOGENOM" id="CLU_057912_0_0_1"/>
<dbReference type="PANTHER" id="PTHR36959">
    <property type="entry name" value="ALTERED INHERITANCE OF MITOCHONDRIA PROTEIN 24, MITOCHONDRIAL"/>
    <property type="match status" value="1"/>
</dbReference>
<dbReference type="PANTHER" id="PTHR36959:SF2">
    <property type="entry name" value="ALTERED INHERITANCE OF MITOCHONDRIA PROTEIN 24, MITOCHONDRIAL"/>
    <property type="match status" value="1"/>
</dbReference>
<reference evidence="7 8" key="1">
    <citation type="journal article" date="2011" name="Proc. Natl. Acad. Sci. U.S.A.">
        <title>Evolutionary erosion of yeast sex chromosomes by mating-type switching accidents.</title>
        <authorList>
            <person name="Gordon J.L."/>
            <person name="Armisen D."/>
            <person name="Proux-Wera E."/>
            <person name="Oheigeartaigh S.S."/>
            <person name="Byrne K.P."/>
            <person name="Wolfe K.H."/>
        </authorList>
    </citation>
    <scope>NUCLEOTIDE SEQUENCE [LARGE SCALE GENOMIC DNA]</scope>
    <source>
        <strain evidence="8">ATCC 10662 / CBS 1146 / NBRC 0425 / NCYC 2629 / NRRL Y-866</strain>
    </source>
</reference>
<organism evidence="7 8">
    <name type="scientific">Torulaspora delbrueckii</name>
    <name type="common">Yeast</name>
    <name type="synonym">Candida colliculosa</name>
    <dbReference type="NCBI Taxonomy" id="4950"/>
    <lineage>
        <taxon>Eukaryota</taxon>
        <taxon>Fungi</taxon>
        <taxon>Dikarya</taxon>
        <taxon>Ascomycota</taxon>
        <taxon>Saccharomycotina</taxon>
        <taxon>Saccharomycetes</taxon>
        <taxon>Saccharomycetales</taxon>
        <taxon>Saccharomycetaceae</taxon>
        <taxon>Torulaspora</taxon>
    </lineage>
</organism>
<dbReference type="EMBL" id="HE616744">
    <property type="protein sequence ID" value="CCE91199.1"/>
    <property type="molecule type" value="Genomic_DNA"/>
</dbReference>
<gene>
    <name evidence="7" type="primary">TDEL0C03100</name>
    <name evidence="7" type="ORF">TDEL_0C03100</name>
</gene>
<comment type="subcellular location">
    <subcellularLocation>
        <location evidence="1 6">Mitochondrion</location>
    </subcellularLocation>
</comment>
<dbReference type="InterPro" id="IPR002838">
    <property type="entry name" value="AIM24"/>
</dbReference>
<dbReference type="GeneID" id="11500534"/>
<protein>
    <recommendedName>
        <fullName evidence="3 6">Altered inheritance of mitochondria protein 24, mitochondrial</fullName>
    </recommendedName>
</protein>
<name>G8ZRQ7_TORDE</name>
<dbReference type="OrthoDB" id="5295771at2759"/>
<dbReference type="InterPro" id="IPR036983">
    <property type="entry name" value="AIM24_sf"/>
</dbReference>
<evidence type="ECO:0000313" key="8">
    <source>
        <dbReference type="Proteomes" id="UP000005627"/>
    </source>
</evidence>
<evidence type="ECO:0000256" key="2">
    <source>
        <dbReference type="ARBA" id="ARBA00009322"/>
    </source>
</evidence>
<dbReference type="Gene3D" id="3.60.160.10">
    <property type="entry name" value="Mitochondrial biogenesis AIM24"/>
    <property type="match status" value="1"/>
</dbReference>
<dbReference type="AlphaFoldDB" id="G8ZRQ7"/>
<evidence type="ECO:0000256" key="6">
    <source>
        <dbReference type="RuleBase" id="RU363045"/>
    </source>
</evidence>
<dbReference type="KEGG" id="tdl:TDEL_0C03100"/>
<dbReference type="Proteomes" id="UP000005627">
    <property type="component" value="Chromosome 3"/>
</dbReference>
<dbReference type="InterPro" id="IPR016031">
    <property type="entry name" value="Trp_RNA-bd_attenuator-like_dom"/>
</dbReference>
<evidence type="ECO:0000256" key="1">
    <source>
        <dbReference type="ARBA" id="ARBA00004173"/>
    </source>
</evidence>
<dbReference type="FunCoup" id="G8ZRQ7">
    <property type="interactions" value="19"/>
</dbReference>
<proteinExistence type="inferred from homology"/>
<dbReference type="GO" id="GO:0007007">
    <property type="term" value="P:inner mitochondrial membrane organization"/>
    <property type="evidence" value="ECO:0007669"/>
    <property type="project" value="EnsemblFungi"/>
</dbReference>
<keyword evidence="8" id="KW-1185">Reference proteome</keyword>
<keyword evidence="5 6" id="KW-0496">Mitochondrion</keyword>
<dbReference type="SUPFAM" id="SSF51219">
    <property type="entry name" value="TRAP-like"/>
    <property type="match status" value="1"/>
</dbReference>
<dbReference type="GO" id="GO:0005743">
    <property type="term" value="C:mitochondrial inner membrane"/>
    <property type="evidence" value="ECO:0007669"/>
    <property type="project" value="EnsemblFungi"/>
</dbReference>
<evidence type="ECO:0000313" key="7">
    <source>
        <dbReference type="EMBL" id="CCE91199.1"/>
    </source>
</evidence>
<accession>G8ZRQ7</accession>
<sequence length="368" mass="40958">MLRTTRSISLLRPTVTSVVPTQAELTSSNVDSLFSDEVTDTTRVRVLGQPPTLASLVVPPSIALYVRKGCLTSLHGSPSINMSYEWIGFWSNLLRYGTLKPAIYHKLISTTKFDALVAPNFLSNRLGPRLGLSSSPFRTLCLLNLDGTSDWNVWGKNSIVAFEGNTSLELRPPRLNLFRNPLFSSKYLVLKGRGNVLLSGSGSVYTIQLKDASDEIILRSEHLLALNGSTQLDINESITEQSLIPQEEVKKVVEPFREFDIKMFFQISRDLIATLWNRSKSIYSYLKNGPTKFLKIKGPRTLLVQSSFNVYLPASNVNPGVTTAAKLTTQPSKDYLNYVSVSNNGQVDFQSTADFQQSVDRIKSLVKK</sequence>